<evidence type="ECO:0000313" key="1">
    <source>
        <dbReference type="EMBL" id="CAD7232578.1"/>
    </source>
</evidence>
<name>A0A7R8WIW0_9CRUS</name>
<reference evidence="1" key="1">
    <citation type="submission" date="2020-11" db="EMBL/GenBank/DDBJ databases">
        <authorList>
            <person name="Tran Van P."/>
        </authorList>
    </citation>
    <scope>NUCLEOTIDE SEQUENCE</scope>
</reference>
<gene>
    <name evidence="1" type="ORF">CTOB1V02_LOCUS10412</name>
</gene>
<sequence>MAIDEVTQWRAFEAPDGEVFELSFLDAKKVTYVHTAAGKADVTYDFWVTYSCHCFTKGYDHQSNEEKEALNYHAPRESRPFCQRRYYLAKQFLCQIVENLGSPDYIITDGGYGSYLTAKVVDEEGNEVWYHVPFKVFREKKKYRLHVMSAYPAEERRGAGKIGFFKIAYNLRMGKKLPSNPHRGHRR</sequence>
<organism evidence="1">
    <name type="scientific">Cyprideis torosa</name>
    <dbReference type="NCBI Taxonomy" id="163714"/>
    <lineage>
        <taxon>Eukaryota</taxon>
        <taxon>Metazoa</taxon>
        <taxon>Ecdysozoa</taxon>
        <taxon>Arthropoda</taxon>
        <taxon>Crustacea</taxon>
        <taxon>Oligostraca</taxon>
        <taxon>Ostracoda</taxon>
        <taxon>Podocopa</taxon>
        <taxon>Podocopida</taxon>
        <taxon>Cytherocopina</taxon>
        <taxon>Cytheroidea</taxon>
        <taxon>Cytherideidae</taxon>
        <taxon>Cyprideis</taxon>
    </lineage>
</organism>
<accession>A0A7R8WIW0</accession>
<dbReference type="EMBL" id="OB664828">
    <property type="protein sequence ID" value="CAD7232578.1"/>
    <property type="molecule type" value="Genomic_DNA"/>
</dbReference>
<protein>
    <submittedName>
        <fullName evidence="1">Uncharacterized protein</fullName>
    </submittedName>
</protein>
<dbReference type="AlphaFoldDB" id="A0A7R8WIW0"/>
<proteinExistence type="predicted"/>